<keyword evidence="2" id="KW-1185">Reference proteome</keyword>
<name>A0ABD0KX13_9CAEN</name>
<dbReference type="AlphaFoldDB" id="A0ABD0KX13"/>
<dbReference type="EMBL" id="JACVVK020000112">
    <property type="protein sequence ID" value="KAK7491689.1"/>
    <property type="molecule type" value="Genomic_DNA"/>
</dbReference>
<proteinExistence type="predicted"/>
<sequence>MPPLHIISITMAICACSDLLSSNSVFICKSLITTMLARLTLAPSVTTQTSPSLYTDLQCTSDDGVPTPAEVILTVCPSHRFSSRSHHCRCRRSGSAALTLVKPRSRSRFRGRVCHLSSLPAATRSEAACGAGLRRLVFV</sequence>
<protein>
    <recommendedName>
        <fullName evidence="3">Secreted protein</fullName>
    </recommendedName>
</protein>
<evidence type="ECO:0000313" key="1">
    <source>
        <dbReference type="EMBL" id="KAK7491689.1"/>
    </source>
</evidence>
<accession>A0ABD0KX13</accession>
<evidence type="ECO:0000313" key="2">
    <source>
        <dbReference type="Proteomes" id="UP001519460"/>
    </source>
</evidence>
<comment type="caution">
    <text evidence="1">The sequence shown here is derived from an EMBL/GenBank/DDBJ whole genome shotgun (WGS) entry which is preliminary data.</text>
</comment>
<dbReference type="Proteomes" id="UP001519460">
    <property type="component" value="Unassembled WGS sequence"/>
</dbReference>
<evidence type="ECO:0008006" key="3">
    <source>
        <dbReference type="Google" id="ProtNLM"/>
    </source>
</evidence>
<gene>
    <name evidence="1" type="ORF">BaRGS_00017142</name>
</gene>
<reference evidence="1 2" key="1">
    <citation type="journal article" date="2023" name="Sci. Data">
        <title>Genome assembly of the Korean intertidal mud-creeper Batillaria attramentaria.</title>
        <authorList>
            <person name="Patra A.K."/>
            <person name="Ho P.T."/>
            <person name="Jun S."/>
            <person name="Lee S.J."/>
            <person name="Kim Y."/>
            <person name="Won Y.J."/>
        </authorList>
    </citation>
    <scope>NUCLEOTIDE SEQUENCE [LARGE SCALE GENOMIC DNA]</scope>
    <source>
        <strain evidence="1">Wonlab-2016</strain>
    </source>
</reference>
<organism evidence="1 2">
    <name type="scientific">Batillaria attramentaria</name>
    <dbReference type="NCBI Taxonomy" id="370345"/>
    <lineage>
        <taxon>Eukaryota</taxon>
        <taxon>Metazoa</taxon>
        <taxon>Spiralia</taxon>
        <taxon>Lophotrochozoa</taxon>
        <taxon>Mollusca</taxon>
        <taxon>Gastropoda</taxon>
        <taxon>Caenogastropoda</taxon>
        <taxon>Sorbeoconcha</taxon>
        <taxon>Cerithioidea</taxon>
        <taxon>Batillariidae</taxon>
        <taxon>Batillaria</taxon>
    </lineage>
</organism>